<dbReference type="EMBL" id="CP000076">
    <property type="protein sequence ID" value="AAY94146.1"/>
    <property type="molecule type" value="Genomic_DNA"/>
</dbReference>
<organism evidence="1 2">
    <name type="scientific">Pseudomonas fluorescens (strain ATCC BAA-477 / NRRL B-23932 / Pf-5)</name>
    <dbReference type="NCBI Taxonomy" id="220664"/>
    <lineage>
        <taxon>Bacteria</taxon>
        <taxon>Pseudomonadati</taxon>
        <taxon>Pseudomonadota</taxon>
        <taxon>Gammaproteobacteria</taxon>
        <taxon>Pseudomonadales</taxon>
        <taxon>Pseudomonadaceae</taxon>
        <taxon>Pseudomonas</taxon>
    </lineage>
</organism>
<dbReference type="AlphaFoldDB" id="Q4K6Y6"/>
<accession>Q4K6Y6</accession>
<name>Q4K6Y6_PSEF5</name>
<proteinExistence type="predicted"/>
<gene>
    <name evidence="1" type="ordered locus">PFL_4917</name>
</gene>
<dbReference type="KEGG" id="pfl:PFL_4917"/>
<dbReference type="eggNOG" id="ENOG5031CVS">
    <property type="taxonomic scope" value="Bacteria"/>
</dbReference>
<protein>
    <submittedName>
        <fullName evidence="1">Uncharacterized protein</fullName>
    </submittedName>
</protein>
<sequence length="118" mass="13269">MWKPPHIVRRAKHQQLPDLFVACTLDKAVEQYMPLTSNDYNIPALLVDTQAPLDALHEAAAHRIRAATQLLENIASHDNLQSNPALLQDFAQLCVIPLRDGCDLLDVLGRRLQEQLLT</sequence>
<dbReference type="Proteomes" id="UP000008540">
    <property type="component" value="Chromosome"/>
</dbReference>
<reference evidence="1 2" key="1">
    <citation type="journal article" date="2005" name="Nat. Biotechnol.">
        <title>Complete genome sequence of the plant commensal Pseudomonas fluorescens Pf-5.</title>
        <authorList>
            <person name="Paulsen I.T."/>
            <person name="Press C.M."/>
            <person name="Ravel J."/>
            <person name="Kobayashi D.Y."/>
            <person name="Myers G.S."/>
            <person name="Mavrodi D.V."/>
            <person name="DeBoy R.T."/>
            <person name="Seshadri R."/>
            <person name="Ren Q."/>
            <person name="Madupu R."/>
            <person name="Dodson R.J."/>
            <person name="Durkin A.S."/>
            <person name="Brinkac L.M."/>
            <person name="Daugherty S.C."/>
            <person name="Sullivan S.A."/>
            <person name="Rosovitz M.J."/>
            <person name="Gwinn M.L."/>
            <person name="Zhou L."/>
            <person name="Schneider D.J."/>
            <person name="Cartinhour S.W."/>
            <person name="Nelson W.C."/>
            <person name="Weidman J."/>
            <person name="Watkins K."/>
            <person name="Tran K."/>
            <person name="Khouri H."/>
            <person name="Pierson E.A."/>
            <person name="Pierson L.S.III."/>
            <person name="Thomashow L.S."/>
            <person name="Loper J.E."/>
        </authorList>
    </citation>
    <scope>NUCLEOTIDE SEQUENCE [LARGE SCALE GENOMIC DNA]</scope>
    <source>
        <strain evidence="2">ATCC BAA-477 / NRRL B-23932 / Pf-5</strain>
    </source>
</reference>
<evidence type="ECO:0000313" key="2">
    <source>
        <dbReference type="Proteomes" id="UP000008540"/>
    </source>
</evidence>
<dbReference type="HOGENOM" id="CLU_155241_0_0_6"/>
<evidence type="ECO:0000313" key="1">
    <source>
        <dbReference type="EMBL" id="AAY94146.1"/>
    </source>
</evidence>